<dbReference type="PROSITE" id="PS00092">
    <property type="entry name" value="N6_MTASE"/>
    <property type="match status" value="1"/>
</dbReference>
<proteinExistence type="predicted"/>
<dbReference type="GO" id="GO:0052913">
    <property type="term" value="F:16S rRNA (guanine(966)-N(2))-methyltransferase activity"/>
    <property type="evidence" value="ECO:0007669"/>
    <property type="project" value="UniProtKB-EC"/>
</dbReference>
<reference evidence="3" key="1">
    <citation type="submission" date="2018-06" db="EMBL/GenBank/DDBJ databases">
        <authorList>
            <person name="Zhirakovskaya E."/>
        </authorList>
    </citation>
    <scope>NUCLEOTIDE SEQUENCE</scope>
</reference>
<dbReference type="PIRSF" id="PIRSF004553">
    <property type="entry name" value="CHP00095"/>
    <property type="match status" value="1"/>
</dbReference>
<dbReference type="AlphaFoldDB" id="A0A3B1DA84"/>
<dbReference type="InterPro" id="IPR002052">
    <property type="entry name" value="DNA_methylase_N6_adenine_CS"/>
</dbReference>
<dbReference type="Pfam" id="PF03602">
    <property type="entry name" value="Cons_hypoth95"/>
    <property type="match status" value="1"/>
</dbReference>
<organism evidence="3">
    <name type="scientific">hydrothermal vent metagenome</name>
    <dbReference type="NCBI Taxonomy" id="652676"/>
    <lineage>
        <taxon>unclassified sequences</taxon>
        <taxon>metagenomes</taxon>
        <taxon>ecological metagenomes</taxon>
    </lineage>
</organism>
<dbReference type="InterPro" id="IPR004398">
    <property type="entry name" value="RNA_MeTrfase_RsmD"/>
</dbReference>
<dbReference type="PANTHER" id="PTHR43542:SF1">
    <property type="entry name" value="METHYLTRANSFERASE"/>
    <property type="match status" value="1"/>
</dbReference>
<evidence type="ECO:0000256" key="2">
    <source>
        <dbReference type="ARBA" id="ARBA00022679"/>
    </source>
</evidence>
<dbReference type="InterPro" id="IPR029063">
    <property type="entry name" value="SAM-dependent_MTases_sf"/>
</dbReference>
<dbReference type="GO" id="GO:0003676">
    <property type="term" value="F:nucleic acid binding"/>
    <property type="evidence" value="ECO:0007669"/>
    <property type="project" value="InterPro"/>
</dbReference>
<dbReference type="CDD" id="cd02440">
    <property type="entry name" value="AdoMet_MTases"/>
    <property type="match status" value="1"/>
</dbReference>
<dbReference type="SUPFAM" id="SSF53335">
    <property type="entry name" value="S-adenosyl-L-methionine-dependent methyltransferases"/>
    <property type="match status" value="1"/>
</dbReference>
<gene>
    <name evidence="3" type="ORF">MNBD_NITROSPIRAE01-877</name>
</gene>
<protein>
    <submittedName>
        <fullName evidence="3">16S rRNA (Guanine(966)-N(2))-methyltransferase</fullName>
        <ecNumber evidence="3">2.1.1.171</ecNumber>
    </submittedName>
</protein>
<evidence type="ECO:0000256" key="1">
    <source>
        <dbReference type="ARBA" id="ARBA00022603"/>
    </source>
</evidence>
<keyword evidence="2 3" id="KW-0808">Transferase</keyword>
<accession>A0A3B1DA84</accession>
<dbReference type="EMBL" id="UOGF01000119">
    <property type="protein sequence ID" value="VAX33743.1"/>
    <property type="molecule type" value="Genomic_DNA"/>
</dbReference>
<dbReference type="EC" id="2.1.1.171" evidence="3"/>
<dbReference type="NCBIfam" id="TIGR00095">
    <property type="entry name" value="16S rRNA (guanine(966)-N(2))-methyltransferase RsmD"/>
    <property type="match status" value="1"/>
</dbReference>
<dbReference type="Gene3D" id="3.40.50.150">
    <property type="entry name" value="Vaccinia Virus protein VP39"/>
    <property type="match status" value="1"/>
</dbReference>
<evidence type="ECO:0000313" key="3">
    <source>
        <dbReference type="EMBL" id="VAX33743.1"/>
    </source>
</evidence>
<name>A0A3B1DA84_9ZZZZ</name>
<keyword evidence="1 3" id="KW-0489">Methyltransferase</keyword>
<sequence>MRIISGSSKGRRLFAPSGLALRPTPGKVRSALFNILADRILDASFLDLYAGTGAVGLEALSRGALHTTFVEQSPRHLQYLRKNIAACLLEEQSTVRGIDAEDFLKTLSSPFDLVFLDPPYKGEVLEKILPRLEQDDIITDAGRLIIEHFHKRVLPETIGNIHFLKQYRYGETLLSFYGTH</sequence>
<dbReference type="PANTHER" id="PTHR43542">
    <property type="entry name" value="METHYLTRANSFERASE"/>
    <property type="match status" value="1"/>
</dbReference>